<comment type="caution">
    <text evidence="2">The sequence shown here is derived from an EMBL/GenBank/DDBJ whole genome shotgun (WGS) entry which is preliminary data.</text>
</comment>
<reference evidence="2" key="1">
    <citation type="journal article" date="2015" name="Nature">
        <title>Complex archaea that bridge the gap between prokaryotes and eukaryotes.</title>
        <authorList>
            <person name="Spang A."/>
            <person name="Saw J.H."/>
            <person name="Jorgensen S.L."/>
            <person name="Zaremba-Niedzwiedzka K."/>
            <person name="Martijn J."/>
            <person name="Lind A.E."/>
            <person name="van Eijk R."/>
            <person name="Schleper C."/>
            <person name="Guy L."/>
            <person name="Ettema T.J."/>
        </authorList>
    </citation>
    <scope>NUCLEOTIDE SEQUENCE</scope>
</reference>
<keyword evidence="1" id="KW-0812">Transmembrane</keyword>
<evidence type="ECO:0000313" key="2">
    <source>
        <dbReference type="EMBL" id="KKL79144.1"/>
    </source>
</evidence>
<keyword evidence="1" id="KW-0472">Membrane</keyword>
<feature type="transmembrane region" description="Helical" evidence="1">
    <location>
        <begin position="12"/>
        <end position="30"/>
    </location>
</feature>
<protein>
    <submittedName>
        <fullName evidence="2">Uncharacterized protein</fullName>
    </submittedName>
</protein>
<proteinExistence type="predicted"/>
<sequence>MTHPQIMKKLKFYFIFSLIFITLNACTFFDGNFFDWKMNVGLIMLLIIMKIY</sequence>
<organism evidence="2">
    <name type="scientific">marine sediment metagenome</name>
    <dbReference type="NCBI Taxonomy" id="412755"/>
    <lineage>
        <taxon>unclassified sequences</taxon>
        <taxon>metagenomes</taxon>
        <taxon>ecological metagenomes</taxon>
    </lineage>
</organism>
<dbReference type="EMBL" id="LAZR01023253">
    <property type="protein sequence ID" value="KKL79144.1"/>
    <property type="molecule type" value="Genomic_DNA"/>
</dbReference>
<keyword evidence="1" id="KW-1133">Transmembrane helix</keyword>
<accession>A0A0F9EYL6</accession>
<evidence type="ECO:0000256" key="1">
    <source>
        <dbReference type="SAM" id="Phobius"/>
    </source>
</evidence>
<name>A0A0F9EYL6_9ZZZZ</name>
<gene>
    <name evidence="2" type="ORF">LCGC14_2017810</name>
</gene>
<dbReference type="AlphaFoldDB" id="A0A0F9EYL6"/>